<dbReference type="NCBIfam" id="NF047534">
    <property type="entry name" value="lipo_BTA121_dup"/>
    <property type="match status" value="2"/>
</dbReference>
<gene>
    <name evidence="1" type="ORF">A7978_04985</name>
</gene>
<evidence type="ECO:0000313" key="1">
    <source>
        <dbReference type="EMBL" id="ANF34466.1"/>
    </source>
</evidence>
<sequence length="274" mass="31696">MLLADEKDVIDSIRNVVTTVSSVFKTSYKLYSNDEFYNLLNQLGIVKVKDIIAIYLKDLREKDAFRAEVAAVIEIEEKYALTKKLEIEFKKLEDFYPTYLKWIFDRTDADGVYSAFVRGDYSNNFIKLKSDVKIISDFNKLCEGFSKEEKGTIAYMRSVVTDSNIGSVEGYKTYDDVEFNNLLHDLGVERLREIIKIHLSSHKAKNAALAAMNKAEESQKKRDLKFNFDVLSRGYASHLKLLFHAFNADYVYHDFMGSKYAALFTNFKNEFDNI</sequence>
<dbReference type="RefSeq" id="WP_119024383.1">
    <property type="nucleotide sequence ID" value="NZ_CP015630.1"/>
</dbReference>
<geneLocation type="plasmid" evidence="1 2">
    <name>lp159</name>
</geneLocation>
<protein>
    <submittedName>
        <fullName evidence="1">Uncharacterized protein</fullName>
    </submittedName>
</protein>
<name>A0A172XCS5_BORTU</name>
<accession>A0A172XCS5</accession>
<keyword evidence="1" id="KW-0614">Plasmid</keyword>
<dbReference type="Proteomes" id="UP000264231">
    <property type="component" value="Plasmid lp159"/>
</dbReference>
<evidence type="ECO:0000313" key="2">
    <source>
        <dbReference type="Proteomes" id="UP000264231"/>
    </source>
</evidence>
<proteinExistence type="predicted"/>
<reference evidence="1 2" key="1">
    <citation type="submission" date="2016-05" db="EMBL/GenBank/DDBJ databases">
        <title>Chromosome and linear plasmid sequence of a 2015 human isolate of tick-borne relapsing fever spirochete, Borrelia turicatae.</title>
        <authorList>
            <person name="Kingry L.C."/>
            <person name="Dhwani B."/>
            <person name="Replogle A."/>
            <person name="Sexton C."/>
            <person name="Rowe L."/>
            <person name="Stermole B.M."/>
            <person name="Christensen A.M."/>
            <person name="Schriefer M.E."/>
        </authorList>
    </citation>
    <scope>NUCLEOTIDE SEQUENCE [LARGE SCALE GENOMIC DNA]</scope>
    <source>
        <strain evidence="1 2">BTE5EL</strain>
        <plasmid evidence="1 2">lp159</plasmid>
    </source>
</reference>
<organism evidence="1 2">
    <name type="scientific">Borrelia turicatae</name>
    <dbReference type="NCBI Taxonomy" id="142"/>
    <lineage>
        <taxon>Bacteria</taxon>
        <taxon>Pseudomonadati</taxon>
        <taxon>Spirochaetota</taxon>
        <taxon>Spirochaetia</taxon>
        <taxon>Spirochaetales</taxon>
        <taxon>Borreliaceae</taxon>
        <taxon>Borrelia</taxon>
    </lineage>
</organism>
<dbReference type="AlphaFoldDB" id="A0A172XCS5"/>
<dbReference type="EMBL" id="CP015630">
    <property type="protein sequence ID" value="ANF34466.1"/>
    <property type="molecule type" value="Genomic_DNA"/>
</dbReference>